<feature type="non-terminal residue" evidence="1">
    <location>
        <position position="126"/>
    </location>
</feature>
<sequence>GLLVGTLDAVLDSTAKVAPFRILHQTPDSQVYWSIACGASRDEILKHWQWLEQNVMKTLSVFDSSDDITSFVQGKIRGLIAEEGKGSFVKEEDPEKFREALLKFEKCFGLPDQEKLVTYYSCSYWR</sequence>
<keyword evidence="2" id="KW-1185">Reference proteome</keyword>
<protein>
    <submittedName>
        <fullName evidence="1">Uncharacterized protein</fullName>
    </submittedName>
</protein>
<name>A0ABN9FQ94_9NEOB</name>
<accession>A0ABN9FQ94</accession>
<reference evidence="1" key="1">
    <citation type="submission" date="2023-05" db="EMBL/GenBank/DDBJ databases">
        <authorList>
            <person name="Stuckert A."/>
        </authorList>
    </citation>
    <scope>NUCLEOTIDE SEQUENCE</scope>
</reference>
<gene>
    <name evidence="1" type="ORF">SPARVUS_LOCUS12287127</name>
</gene>
<feature type="non-terminal residue" evidence="1">
    <location>
        <position position="1"/>
    </location>
</feature>
<evidence type="ECO:0000313" key="1">
    <source>
        <dbReference type="EMBL" id="CAI9597691.1"/>
    </source>
</evidence>
<proteinExistence type="predicted"/>
<evidence type="ECO:0000313" key="2">
    <source>
        <dbReference type="Proteomes" id="UP001162483"/>
    </source>
</evidence>
<dbReference type="Proteomes" id="UP001162483">
    <property type="component" value="Unassembled WGS sequence"/>
</dbReference>
<dbReference type="PANTHER" id="PTHR47666">
    <property type="entry name" value="PROTEIN VASCULAR ASSOCIATED DEATH 1, CHLOROPLASTIC"/>
    <property type="match status" value="1"/>
</dbReference>
<dbReference type="EMBL" id="CATNWA010017059">
    <property type="protein sequence ID" value="CAI9597691.1"/>
    <property type="molecule type" value="Genomic_DNA"/>
</dbReference>
<organism evidence="1 2">
    <name type="scientific">Staurois parvus</name>
    <dbReference type="NCBI Taxonomy" id="386267"/>
    <lineage>
        <taxon>Eukaryota</taxon>
        <taxon>Metazoa</taxon>
        <taxon>Chordata</taxon>
        <taxon>Craniata</taxon>
        <taxon>Vertebrata</taxon>
        <taxon>Euteleostomi</taxon>
        <taxon>Amphibia</taxon>
        <taxon>Batrachia</taxon>
        <taxon>Anura</taxon>
        <taxon>Neobatrachia</taxon>
        <taxon>Ranoidea</taxon>
        <taxon>Ranidae</taxon>
        <taxon>Staurois</taxon>
    </lineage>
</organism>
<dbReference type="PANTHER" id="PTHR47666:SF4">
    <property type="entry name" value="TBC1 DOMAIN FAMILY MEMBER 8B"/>
    <property type="match status" value="1"/>
</dbReference>
<comment type="caution">
    <text evidence="1">The sequence shown here is derived from an EMBL/GenBank/DDBJ whole genome shotgun (WGS) entry which is preliminary data.</text>
</comment>